<keyword evidence="2" id="KW-0009">Actin-binding</keyword>
<evidence type="ECO:0000256" key="1">
    <source>
        <dbReference type="ARBA" id="ARBA00022737"/>
    </source>
</evidence>
<comment type="caution">
    <text evidence="5">The sequence shown here is derived from an EMBL/GenBank/DDBJ whole genome shotgun (WGS) entry which is preliminary data.</text>
</comment>
<reference evidence="5 6" key="1">
    <citation type="journal article" date="2021" name="Elife">
        <title>Chloroplast acquisition without the gene transfer in kleptoplastic sea slugs, Plakobranchus ocellatus.</title>
        <authorList>
            <person name="Maeda T."/>
            <person name="Takahashi S."/>
            <person name="Yoshida T."/>
            <person name="Shimamura S."/>
            <person name="Takaki Y."/>
            <person name="Nagai Y."/>
            <person name="Toyoda A."/>
            <person name="Suzuki Y."/>
            <person name="Arimoto A."/>
            <person name="Ishii H."/>
            <person name="Satoh N."/>
            <person name="Nishiyama T."/>
            <person name="Hasebe M."/>
            <person name="Maruyama T."/>
            <person name="Minagawa J."/>
            <person name="Obokata J."/>
            <person name="Shigenobu S."/>
        </authorList>
    </citation>
    <scope>NUCLEOTIDE SEQUENCE [LARGE SCALE GENOMIC DNA]</scope>
</reference>
<dbReference type="InterPro" id="IPR001589">
    <property type="entry name" value="Actinin_actin-bd_CS"/>
</dbReference>
<dbReference type="SUPFAM" id="SSF47576">
    <property type="entry name" value="Calponin-homology domain, CH-domain"/>
    <property type="match status" value="1"/>
</dbReference>
<name>A0AAV3ZFY6_9GAST</name>
<dbReference type="GO" id="GO:0030036">
    <property type="term" value="P:actin cytoskeleton organization"/>
    <property type="evidence" value="ECO:0007669"/>
    <property type="project" value="InterPro"/>
</dbReference>
<gene>
    <name evidence="5" type="ORF">PoB_002001300</name>
</gene>
<keyword evidence="6" id="KW-1185">Reference proteome</keyword>
<dbReference type="Gene3D" id="1.10.418.10">
    <property type="entry name" value="Calponin-like domain"/>
    <property type="match status" value="2"/>
</dbReference>
<accession>A0AAV3ZFY6</accession>
<feature type="region of interest" description="Disordered" evidence="3">
    <location>
        <begin position="260"/>
        <end position="312"/>
    </location>
</feature>
<dbReference type="InterPro" id="IPR044801">
    <property type="entry name" value="Filamin"/>
</dbReference>
<dbReference type="EMBL" id="BLXT01002349">
    <property type="protein sequence ID" value="GFN93507.1"/>
    <property type="molecule type" value="Genomic_DNA"/>
</dbReference>
<dbReference type="PANTHER" id="PTHR38537">
    <property type="entry name" value="JITTERBUG, ISOFORM N"/>
    <property type="match status" value="1"/>
</dbReference>
<evidence type="ECO:0000256" key="3">
    <source>
        <dbReference type="SAM" id="MobiDB-lite"/>
    </source>
</evidence>
<dbReference type="FunFam" id="1.10.418.10:FF:000006">
    <property type="entry name" value="Filamin-B isoform A"/>
    <property type="match status" value="1"/>
</dbReference>
<dbReference type="Pfam" id="PF00307">
    <property type="entry name" value="CH"/>
    <property type="match status" value="2"/>
</dbReference>
<evidence type="ECO:0000313" key="6">
    <source>
        <dbReference type="Proteomes" id="UP000735302"/>
    </source>
</evidence>
<proteinExistence type="predicted"/>
<evidence type="ECO:0000313" key="5">
    <source>
        <dbReference type="EMBL" id="GFN93507.1"/>
    </source>
</evidence>
<dbReference type="InterPro" id="IPR036872">
    <property type="entry name" value="CH_dom_sf"/>
</dbReference>
<dbReference type="AlphaFoldDB" id="A0AAV3ZFY6"/>
<evidence type="ECO:0000259" key="4">
    <source>
        <dbReference type="PROSITE" id="PS50021"/>
    </source>
</evidence>
<keyword evidence="1" id="KW-0677">Repeat</keyword>
<sequence length="312" mass="35388">MDDQDPTSADAEWKKIQQNTFTRWVNDKLKTINEYVYNVETDLSDGILLIKLLEVLSHKKLRRYVKRPTFKAQRLENASVALKFIEDESIRLVNIDASDIVKGNLKLILGLIWTLILKYSISIPLTYFDGENNMTPKQALLKWVREKVPDLEITDFTRSWDDGRAIAALVNFVEPRVCPDWRTFDPCSALENATKAMSGAEELLHVPMLMDPADIVNPKRDELSVMTYVSLFVGLRVTEPVARSEPPDKTECQFPANELTEPVNGAMPSEKTEGQLPADELTYPVEGPESPEKTGTNLNHQERLSANFLPLK</sequence>
<dbReference type="PANTHER" id="PTHR38537:SF8">
    <property type="entry name" value="FILAMIN-A"/>
    <property type="match status" value="1"/>
</dbReference>
<evidence type="ECO:0000256" key="2">
    <source>
        <dbReference type="ARBA" id="ARBA00023203"/>
    </source>
</evidence>
<organism evidence="5 6">
    <name type="scientific">Plakobranchus ocellatus</name>
    <dbReference type="NCBI Taxonomy" id="259542"/>
    <lineage>
        <taxon>Eukaryota</taxon>
        <taxon>Metazoa</taxon>
        <taxon>Spiralia</taxon>
        <taxon>Lophotrochozoa</taxon>
        <taxon>Mollusca</taxon>
        <taxon>Gastropoda</taxon>
        <taxon>Heterobranchia</taxon>
        <taxon>Euthyneura</taxon>
        <taxon>Panpulmonata</taxon>
        <taxon>Sacoglossa</taxon>
        <taxon>Placobranchoidea</taxon>
        <taxon>Plakobranchidae</taxon>
        <taxon>Plakobranchus</taxon>
    </lineage>
</organism>
<dbReference type="Proteomes" id="UP000735302">
    <property type="component" value="Unassembled WGS sequence"/>
</dbReference>
<dbReference type="PROSITE" id="PS50021">
    <property type="entry name" value="CH"/>
    <property type="match status" value="2"/>
</dbReference>
<protein>
    <submittedName>
        <fullName evidence="5">Filamin-a</fullName>
    </submittedName>
</protein>
<dbReference type="GO" id="GO:0051015">
    <property type="term" value="F:actin filament binding"/>
    <property type="evidence" value="ECO:0007669"/>
    <property type="project" value="InterPro"/>
</dbReference>
<dbReference type="InterPro" id="IPR001715">
    <property type="entry name" value="CH_dom"/>
</dbReference>
<dbReference type="SMART" id="SM00033">
    <property type="entry name" value="CH"/>
    <property type="match status" value="2"/>
</dbReference>
<dbReference type="PROSITE" id="PS00019">
    <property type="entry name" value="ACTININ_1"/>
    <property type="match status" value="1"/>
</dbReference>
<feature type="domain" description="Calponin-homology (CH)" evidence="4">
    <location>
        <begin position="134"/>
        <end position="237"/>
    </location>
</feature>
<feature type="domain" description="Calponin-homology (CH)" evidence="4">
    <location>
        <begin position="15"/>
        <end position="120"/>
    </location>
</feature>